<keyword evidence="2" id="KW-1185">Reference proteome</keyword>
<sequence>MKENVNLDKYESKKSGLFKSTFLLTCHKNEVTFIMGGILIKLHQLDIKNFIIGSSYLFRMRLISSITLVRRW</sequence>
<evidence type="ECO:0000313" key="2">
    <source>
        <dbReference type="Proteomes" id="UP000034407"/>
    </source>
</evidence>
<comment type="caution">
    <text evidence="1">The sequence shown here is derived from an EMBL/GenBank/DDBJ whole genome shotgun (WGS) entry which is preliminary data.</text>
</comment>
<accession>A0A0M3DDW6</accession>
<organism evidence="1 2">
    <name type="scientific">Paraclostridium benzoelyticum</name>
    <dbReference type="NCBI Taxonomy" id="1629550"/>
    <lineage>
        <taxon>Bacteria</taxon>
        <taxon>Bacillati</taxon>
        <taxon>Bacillota</taxon>
        <taxon>Clostridia</taxon>
        <taxon>Peptostreptococcales</taxon>
        <taxon>Peptostreptococcaceae</taxon>
        <taxon>Paraclostridium</taxon>
    </lineage>
</organism>
<dbReference type="AlphaFoldDB" id="A0A0M3DDW6"/>
<reference evidence="1 2" key="1">
    <citation type="submission" date="2015-04" db="EMBL/GenBank/DDBJ databases">
        <title>Microcin producing Clostridium sp. JC272T.</title>
        <authorList>
            <person name="Jyothsna T."/>
            <person name="Sasikala C."/>
            <person name="Ramana C."/>
        </authorList>
    </citation>
    <scope>NUCLEOTIDE SEQUENCE [LARGE SCALE GENOMIC DNA]</scope>
    <source>
        <strain evidence="1 2">JC272</strain>
    </source>
</reference>
<name>A0A0M3DDW6_9FIRM</name>
<dbReference type="EMBL" id="LBBT01000293">
    <property type="protein sequence ID" value="KKY00321.1"/>
    <property type="molecule type" value="Genomic_DNA"/>
</dbReference>
<gene>
    <name evidence="1" type="ORF">VN21_14650</name>
</gene>
<dbReference type="Proteomes" id="UP000034407">
    <property type="component" value="Unassembled WGS sequence"/>
</dbReference>
<proteinExistence type="predicted"/>
<protein>
    <submittedName>
        <fullName evidence="1">Uncharacterized protein</fullName>
    </submittedName>
</protein>
<evidence type="ECO:0000313" key="1">
    <source>
        <dbReference type="EMBL" id="KKY00321.1"/>
    </source>
</evidence>
<dbReference type="PATRIC" id="fig|1629550.3.peg.2405"/>